<dbReference type="Gene3D" id="3.40.50.300">
    <property type="entry name" value="P-loop containing nucleotide triphosphate hydrolases"/>
    <property type="match status" value="2"/>
</dbReference>
<gene>
    <name evidence="9 12" type="primary">mfd</name>
    <name evidence="12" type="ordered locus">BAnh1_06730</name>
</gene>
<dbReference type="OrthoDB" id="9804325at2"/>
<dbReference type="Gene3D" id="3.40.50.11140">
    <property type="match status" value="1"/>
</dbReference>
<dbReference type="CDD" id="cd17991">
    <property type="entry name" value="DEXHc_TRCF"/>
    <property type="match status" value="1"/>
</dbReference>
<name>M1NYN1_BARAA</name>
<evidence type="ECO:0000259" key="11">
    <source>
        <dbReference type="PROSITE" id="PS51194"/>
    </source>
</evidence>
<evidence type="ECO:0000256" key="5">
    <source>
        <dbReference type="ARBA" id="ARBA00022806"/>
    </source>
</evidence>
<dbReference type="GO" id="GO:0006355">
    <property type="term" value="P:regulation of DNA-templated transcription"/>
    <property type="evidence" value="ECO:0007669"/>
    <property type="project" value="UniProtKB-UniRule"/>
</dbReference>
<dbReference type="Proteomes" id="UP000011729">
    <property type="component" value="Chromosome"/>
</dbReference>
<dbReference type="SUPFAM" id="SSF143517">
    <property type="entry name" value="TRCF domain-like"/>
    <property type="match status" value="1"/>
</dbReference>
<feature type="domain" description="Helicase ATP-binding" evidence="10">
    <location>
        <begin position="633"/>
        <end position="794"/>
    </location>
</feature>
<evidence type="ECO:0000256" key="9">
    <source>
        <dbReference type="HAMAP-Rule" id="MF_00969"/>
    </source>
</evidence>
<evidence type="ECO:0000313" key="13">
    <source>
        <dbReference type="Proteomes" id="UP000011729"/>
    </source>
</evidence>
<dbReference type="InterPro" id="IPR011545">
    <property type="entry name" value="DEAD/DEAH_box_helicase_dom"/>
</dbReference>
<feature type="domain" description="Helicase C-terminal" evidence="11">
    <location>
        <begin position="810"/>
        <end position="969"/>
    </location>
</feature>
<dbReference type="SUPFAM" id="SSF141259">
    <property type="entry name" value="CarD-like"/>
    <property type="match status" value="1"/>
</dbReference>
<dbReference type="EC" id="3.6.4.-" evidence="9"/>
<dbReference type="PROSITE" id="PS51194">
    <property type="entry name" value="HELICASE_CTER"/>
    <property type="match status" value="1"/>
</dbReference>
<dbReference type="InterPro" id="IPR005118">
    <property type="entry name" value="TRCF_C"/>
</dbReference>
<dbReference type="RefSeq" id="WP_015398060.1">
    <property type="nucleotide sequence ID" value="NC_020300.1"/>
</dbReference>
<keyword evidence="1 9" id="KW-0963">Cytoplasm</keyword>
<dbReference type="GO" id="GO:0005524">
    <property type="term" value="F:ATP binding"/>
    <property type="evidence" value="ECO:0007669"/>
    <property type="project" value="UniProtKB-UniRule"/>
</dbReference>
<dbReference type="PANTHER" id="PTHR47964:SF1">
    <property type="entry name" value="ATP-DEPENDENT DNA HELICASE HOMOLOG RECG, CHLOROPLASTIC"/>
    <property type="match status" value="1"/>
</dbReference>
<evidence type="ECO:0000256" key="1">
    <source>
        <dbReference type="ARBA" id="ARBA00022490"/>
    </source>
</evidence>
<dbReference type="KEGG" id="baus:BAnh1_06730"/>
<keyword evidence="3 9" id="KW-0227">DNA damage</keyword>
<dbReference type="SUPFAM" id="SSF52540">
    <property type="entry name" value="P-loop containing nucleoside triphosphate hydrolases"/>
    <property type="match status" value="4"/>
</dbReference>
<dbReference type="STRING" id="1094489.BAnh1_06730"/>
<keyword evidence="5 12" id="KW-0347">Helicase</keyword>
<dbReference type="InterPro" id="IPR048635">
    <property type="entry name" value="MFD_D3"/>
</dbReference>
<dbReference type="GO" id="GO:0003684">
    <property type="term" value="F:damaged DNA binding"/>
    <property type="evidence" value="ECO:0007669"/>
    <property type="project" value="InterPro"/>
</dbReference>
<keyword evidence="8 9" id="KW-0234">DNA repair</keyword>
<keyword evidence="13" id="KW-1185">Reference proteome</keyword>
<dbReference type="GO" id="GO:0000716">
    <property type="term" value="P:transcription-coupled nucleotide-excision repair, DNA damage recognition"/>
    <property type="evidence" value="ECO:0007669"/>
    <property type="project" value="UniProtKB-UniRule"/>
</dbReference>
<comment type="similarity">
    <text evidence="9">In the N-terminal section; belongs to the UvrB family.</text>
</comment>
<dbReference type="InterPro" id="IPR041471">
    <property type="entry name" value="UvrB_inter"/>
</dbReference>
<evidence type="ECO:0000313" key="12">
    <source>
        <dbReference type="EMBL" id="AGF74552.1"/>
    </source>
</evidence>
<dbReference type="SMART" id="SM01058">
    <property type="entry name" value="CarD_TRCF"/>
    <property type="match status" value="1"/>
</dbReference>
<dbReference type="Pfam" id="PF21132">
    <property type="entry name" value="MFD_D3"/>
    <property type="match status" value="1"/>
</dbReference>
<dbReference type="InterPro" id="IPR027417">
    <property type="entry name" value="P-loop_NTPase"/>
</dbReference>
<dbReference type="InterPro" id="IPR004576">
    <property type="entry name" value="Mfd"/>
</dbReference>
<reference evidence="12 13" key="1">
    <citation type="journal article" date="2013" name="PLoS Genet.">
        <title>A gene transfer agent and a dynamic repertoire of secretion systems hold the keys to the explosive radiation of the emerging pathogen Bartonella.</title>
        <authorList>
            <person name="Guy L."/>
            <person name="Nystedt B."/>
            <person name="Toft C."/>
            <person name="Zaremba-Niedzwiedzka K."/>
            <person name="Berglund E.C."/>
            <person name="Granberg F."/>
            <person name="Naslund K."/>
            <person name="Eriksson A.S."/>
            <person name="Andersson S.G."/>
        </authorList>
    </citation>
    <scope>NUCLEOTIDE SEQUENCE [LARGE SCALE GENOMIC DNA]</scope>
    <source>
        <strain evidence="12 13">Aust/NH1</strain>
    </source>
</reference>
<evidence type="ECO:0000259" key="10">
    <source>
        <dbReference type="PROSITE" id="PS51192"/>
    </source>
</evidence>
<dbReference type="PATRIC" id="fig|1094489.3.peg.821"/>
<dbReference type="GO" id="GO:0005737">
    <property type="term" value="C:cytoplasm"/>
    <property type="evidence" value="ECO:0007669"/>
    <property type="project" value="UniProtKB-SubCell"/>
</dbReference>
<dbReference type="SMART" id="SM00490">
    <property type="entry name" value="HELICc"/>
    <property type="match status" value="1"/>
</dbReference>
<dbReference type="InterPro" id="IPR001650">
    <property type="entry name" value="Helicase_C-like"/>
</dbReference>
<dbReference type="Pfam" id="PF02559">
    <property type="entry name" value="CarD_TRCF_RID"/>
    <property type="match status" value="1"/>
</dbReference>
<dbReference type="PROSITE" id="PS51192">
    <property type="entry name" value="HELICASE_ATP_BIND_1"/>
    <property type="match status" value="1"/>
</dbReference>
<sequence>MPVLKKTIASTNAHISTIFDGVTDGFEPFALAKLSSEIARDRPLVYIMRDGTKIADLQQALSFIEPNLPIFQFPAWDCLPYDRASPGVAVSARRISTLACMLNLCKDPRSAIILTTANAIIQKLPPCTIASEKIIHTHVGQRVCMSDLVRYLECNGFERTTVVRDVGEFAVRGGILDIFSPGEIEPFRLDFFGDTLETIRVFDSATQRTIANRNDFFLQPMSEVILTHQSISRFKNNYTRVFGVPQKTDMLYEAISQGRRFAGMEHWLPFFYENLDNFFDYCGDPLVVCEHLVEEALVERRRLIEDYYSARKERENNGESNIFYHPVEPELLYLTPKQILARTQQSGQRIDFTPFSVPDTFGQRIIHSNVTSGYDFVKERNAQDKNVFSSVVDHIASLRTNGKKVLLACWSEGSMNRLLQVLGEYGLQKIEIVKSLKAAKAVPQDHILAAVIMIEHGFDTGDFAIITEQDILGDRLIRPVRRRKRSAHFISEISALNSGDIVVHIEHGIGQFIGLKTIMTTGILRDCLEINYAGGDRLFLPVENIELLSRYGAESADVALDKLGGVAWQARKTRLKRHLLHIAGQLIRIAAERSTHSAPSLLPPIGAFDEFVARFPYEETEDQMDAIDAVLDDLAVGKPMDRLICGDVGFGKTEIAIRSAFVAALNGYQVAVVVPTTLLSRQHYKTFISRFQGSPVKIGHVSRLVKAKELAQVKKDISEGKIDIAIGTHALLSESINFSRLGLLIIDEEQHFGVKHKERLKEFKSDIHVLTLSATPIPRTLGLALSGLRELSLITTPPIDRIAVRTFISPFDALVIRETLLREYYRGGQSFYVCPRISDLSYVEKYLKTHVPEIKFVVAHGQMPARQLDDIMNAFYDRQYDVLLSTTIIESGLDIPTANTLIVHHAEMFGLSALYQLRGRVGRSKQRAYALFTFPPGRVLTPSADRRLKVLQSLDTLGAGFQLASHDMDIRGSGNFLGEEQSGHIKEVGFELYQKMFEEAVSELKDGKHSENSQWSPQISLGTAVMIPENFVSDLSLRIELYRRLMELDDLEEINGLGAELIDRFGPLPLEVQHLLKVVYIKALCRKAHVEKLDAGPRGIVVQFRNNHFENSARLIEWIREQGPTVKIRSDQGIVFIQDSPAVEQRIASAELIMMQLAEMAK</sequence>
<evidence type="ECO:0000256" key="3">
    <source>
        <dbReference type="ARBA" id="ARBA00022763"/>
    </source>
</evidence>
<keyword evidence="4 9" id="KW-0378">Hydrolase</keyword>
<comment type="subcellular location">
    <subcellularLocation>
        <location evidence="9">Cytoplasm</location>
    </subcellularLocation>
</comment>
<organism evidence="12 13">
    <name type="scientific">Bartonella australis (strain Aust/NH1)</name>
    <dbReference type="NCBI Taxonomy" id="1094489"/>
    <lineage>
        <taxon>Bacteria</taxon>
        <taxon>Pseudomonadati</taxon>
        <taxon>Pseudomonadota</taxon>
        <taxon>Alphaproteobacteria</taxon>
        <taxon>Hyphomicrobiales</taxon>
        <taxon>Bartonellaceae</taxon>
        <taxon>Bartonella</taxon>
    </lineage>
</organism>
<comment type="function">
    <text evidence="9">Couples transcription and DNA repair by recognizing RNA polymerase (RNAP) stalled at DNA lesions. Mediates ATP-dependent release of RNAP and its truncated transcript from the DNA, and recruitment of nucleotide excision repair machinery to the damaged site.</text>
</comment>
<evidence type="ECO:0000256" key="7">
    <source>
        <dbReference type="ARBA" id="ARBA00023125"/>
    </source>
</evidence>
<dbReference type="InterPro" id="IPR037235">
    <property type="entry name" value="TRCF-like_C_D7"/>
</dbReference>
<dbReference type="InterPro" id="IPR036101">
    <property type="entry name" value="CarD-like/TRCF_RID_sf"/>
</dbReference>
<dbReference type="InterPro" id="IPR014001">
    <property type="entry name" value="Helicase_ATP-bd"/>
</dbReference>
<dbReference type="InterPro" id="IPR047112">
    <property type="entry name" value="RecG/Mfd"/>
</dbReference>
<dbReference type="Gene3D" id="2.40.10.170">
    <property type="match status" value="1"/>
</dbReference>
<dbReference type="GO" id="GO:0016787">
    <property type="term" value="F:hydrolase activity"/>
    <property type="evidence" value="ECO:0007669"/>
    <property type="project" value="UniProtKB-KW"/>
</dbReference>
<keyword evidence="7 9" id="KW-0238">DNA-binding</keyword>
<dbReference type="Gene3D" id="3.40.50.11180">
    <property type="match status" value="1"/>
</dbReference>
<dbReference type="AlphaFoldDB" id="M1NYN1"/>
<dbReference type="Pfam" id="PF17757">
    <property type="entry name" value="UvrB_inter"/>
    <property type="match status" value="1"/>
</dbReference>
<proteinExistence type="inferred from homology"/>
<dbReference type="GO" id="GO:0003678">
    <property type="term" value="F:DNA helicase activity"/>
    <property type="evidence" value="ECO:0007669"/>
    <property type="project" value="TreeGrafter"/>
</dbReference>
<dbReference type="SMART" id="SM00982">
    <property type="entry name" value="TRCF"/>
    <property type="match status" value="1"/>
</dbReference>
<dbReference type="eggNOG" id="COG1197">
    <property type="taxonomic scope" value="Bacteria"/>
</dbReference>
<keyword evidence="6 9" id="KW-0067">ATP-binding</keyword>
<dbReference type="Gene3D" id="3.90.1150.50">
    <property type="entry name" value="Transcription-repair-coupling factor, D7 domain"/>
    <property type="match status" value="1"/>
</dbReference>
<dbReference type="HOGENOM" id="CLU_005122_3_1_5"/>
<dbReference type="HAMAP" id="MF_00969">
    <property type="entry name" value="TRCF"/>
    <property type="match status" value="1"/>
</dbReference>
<keyword evidence="2 9" id="KW-0547">Nucleotide-binding</keyword>
<dbReference type="InterPro" id="IPR003711">
    <property type="entry name" value="CarD-like/TRCF_RID"/>
</dbReference>
<dbReference type="SMART" id="SM00487">
    <property type="entry name" value="DEXDc"/>
    <property type="match status" value="1"/>
</dbReference>
<dbReference type="Pfam" id="PF00270">
    <property type="entry name" value="DEAD"/>
    <property type="match status" value="1"/>
</dbReference>
<evidence type="ECO:0000256" key="8">
    <source>
        <dbReference type="ARBA" id="ARBA00023204"/>
    </source>
</evidence>
<dbReference type="Pfam" id="PF00271">
    <property type="entry name" value="Helicase_C"/>
    <property type="match status" value="1"/>
</dbReference>
<dbReference type="Gene3D" id="3.30.2060.10">
    <property type="entry name" value="Penicillin-binding protein 1b domain"/>
    <property type="match status" value="1"/>
</dbReference>
<evidence type="ECO:0000256" key="6">
    <source>
        <dbReference type="ARBA" id="ARBA00022840"/>
    </source>
</evidence>
<dbReference type="EMBL" id="CP003123">
    <property type="protein sequence ID" value="AGF74552.1"/>
    <property type="molecule type" value="Genomic_DNA"/>
</dbReference>
<evidence type="ECO:0000256" key="2">
    <source>
        <dbReference type="ARBA" id="ARBA00022741"/>
    </source>
</evidence>
<protein>
    <recommendedName>
        <fullName evidence="9">Transcription-repair-coupling factor</fullName>
        <shortName evidence="9">TRCF</shortName>
        <ecNumber evidence="9">3.6.4.-</ecNumber>
    </recommendedName>
</protein>
<accession>M1NYN1</accession>
<dbReference type="Pfam" id="PF03461">
    <property type="entry name" value="TRCF"/>
    <property type="match status" value="1"/>
</dbReference>
<dbReference type="PANTHER" id="PTHR47964">
    <property type="entry name" value="ATP-DEPENDENT DNA HELICASE HOMOLOG RECG, CHLOROPLASTIC"/>
    <property type="match status" value="1"/>
</dbReference>
<dbReference type="NCBIfam" id="TIGR00580">
    <property type="entry name" value="mfd"/>
    <property type="match status" value="1"/>
</dbReference>
<comment type="similarity">
    <text evidence="9">In the C-terminal section; belongs to the helicase family. RecG subfamily.</text>
</comment>
<evidence type="ECO:0000256" key="4">
    <source>
        <dbReference type="ARBA" id="ARBA00022801"/>
    </source>
</evidence>